<reference evidence="4" key="1">
    <citation type="submission" date="2020-05" db="UniProtKB">
        <authorList>
            <consortium name="EnsemblMetazoa"/>
        </authorList>
    </citation>
    <scope>IDENTIFICATION</scope>
    <source>
        <strain evidence="4">FUMOZ</strain>
    </source>
</reference>
<keyword evidence="3" id="KW-0732">Signal</keyword>
<keyword evidence="1" id="KW-0175">Coiled coil</keyword>
<dbReference type="VEuPathDB" id="VectorBase:AFUN009007"/>
<feature type="region of interest" description="Disordered" evidence="2">
    <location>
        <begin position="54"/>
        <end position="80"/>
    </location>
</feature>
<evidence type="ECO:0000256" key="1">
    <source>
        <dbReference type="SAM" id="Coils"/>
    </source>
</evidence>
<protein>
    <submittedName>
        <fullName evidence="4">Uncharacterized protein</fullName>
    </submittedName>
</protein>
<evidence type="ECO:0000256" key="2">
    <source>
        <dbReference type="SAM" id="MobiDB-lite"/>
    </source>
</evidence>
<feature type="compositionally biased region" description="Basic residues" evidence="2">
    <location>
        <begin position="238"/>
        <end position="248"/>
    </location>
</feature>
<evidence type="ECO:0000313" key="4">
    <source>
        <dbReference type="EnsemblMetazoa" id="AFUN009007-PA"/>
    </source>
</evidence>
<feature type="coiled-coil region" evidence="1">
    <location>
        <begin position="131"/>
        <end position="158"/>
    </location>
</feature>
<sequence length="384" mass="44967">MYYTRLTRFCATVVIISFLNGINCIDKENVLAIQPWVGIEQSSLGRASSRDINTNGAPRPMQPILNPPSPIITPRKDGKIGRSKGETVVFTLKKHPKIVLLREVRRPPKQLIRSKKPLHQRRGKQPTNVAVFNQQRAIEQQKIRQQQAEQERLREQQAQQSFLFEQQAQQQRFIENQAQQQTIYAQNGFQTQQFPIPAESQSFIDQRIRNEQQAQRESLRQQAFLDAVAEQERQSYLQKKRRKQNRPRRFPDGLIDPERLRNQKIMMRERQRPLALQQTQLNGFADQQSFIAQQQSHFQTQQPQAQQLSGAASQQQNWIYHPQALDNANALQQLSEEEKRGLQPSQQQAFRNERPIQSLRRIPKQPKQRKTLGRKFVLRIIAKE</sequence>
<feature type="region of interest" description="Disordered" evidence="2">
    <location>
        <begin position="235"/>
        <end position="260"/>
    </location>
</feature>
<dbReference type="EnsemblMetazoa" id="AFUN009007-RA">
    <property type="protein sequence ID" value="AFUN009007-PA"/>
    <property type="gene ID" value="AFUN009007"/>
</dbReference>
<accession>A0A182RRW1</accession>
<dbReference type="AlphaFoldDB" id="A0A182RRW1"/>
<proteinExistence type="predicted"/>
<feature type="compositionally biased region" description="Basic residues" evidence="2">
    <location>
        <begin position="361"/>
        <end position="370"/>
    </location>
</feature>
<name>A0A182RRW1_ANOFN</name>
<feature type="signal peptide" evidence="3">
    <location>
        <begin position="1"/>
        <end position="24"/>
    </location>
</feature>
<organism evidence="4">
    <name type="scientific">Anopheles funestus</name>
    <name type="common">African malaria mosquito</name>
    <dbReference type="NCBI Taxonomy" id="62324"/>
    <lineage>
        <taxon>Eukaryota</taxon>
        <taxon>Metazoa</taxon>
        <taxon>Ecdysozoa</taxon>
        <taxon>Arthropoda</taxon>
        <taxon>Hexapoda</taxon>
        <taxon>Insecta</taxon>
        <taxon>Pterygota</taxon>
        <taxon>Neoptera</taxon>
        <taxon>Endopterygota</taxon>
        <taxon>Diptera</taxon>
        <taxon>Nematocera</taxon>
        <taxon>Culicoidea</taxon>
        <taxon>Culicidae</taxon>
        <taxon>Anophelinae</taxon>
        <taxon>Anopheles</taxon>
    </lineage>
</organism>
<evidence type="ECO:0000256" key="3">
    <source>
        <dbReference type="SAM" id="SignalP"/>
    </source>
</evidence>
<feature type="chain" id="PRO_5021423387" evidence="3">
    <location>
        <begin position="25"/>
        <end position="384"/>
    </location>
</feature>
<feature type="region of interest" description="Disordered" evidence="2">
    <location>
        <begin position="339"/>
        <end position="370"/>
    </location>
</feature>